<evidence type="ECO:0000256" key="2">
    <source>
        <dbReference type="ARBA" id="ARBA00022723"/>
    </source>
</evidence>
<keyword evidence="4" id="KW-0378">Hydrolase</keyword>
<evidence type="ECO:0000313" key="14">
    <source>
        <dbReference type="Proteomes" id="UP000321393"/>
    </source>
</evidence>
<keyword evidence="3" id="KW-0255">Endonuclease</keyword>
<evidence type="ECO:0000256" key="8">
    <source>
        <dbReference type="ARBA" id="ARBA00022932"/>
    </source>
</evidence>
<dbReference type="InterPro" id="IPR057670">
    <property type="entry name" value="SH3_retrovirus"/>
</dbReference>
<dbReference type="EMBL" id="SSTD01012547">
    <property type="protein sequence ID" value="TYK08590.1"/>
    <property type="molecule type" value="Genomic_DNA"/>
</dbReference>
<evidence type="ECO:0000256" key="4">
    <source>
        <dbReference type="ARBA" id="ARBA00022801"/>
    </source>
</evidence>
<organism evidence="12 14">
    <name type="scientific">Cucumis melo var. makuwa</name>
    <name type="common">Oriental melon</name>
    <dbReference type="NCBI Taxonomy" id="1194695"/>
    <lineage>
        <taxon>Eukaryota</taxon>
        <taxon>Viridiplantae</taxon>
        <taxon>Streptophyta</taxon>
        <taxon>Embryophyta</taxon>
        <taxon>Tracheophyta</taxon>
        <taxon>Spermatophyta</taxon>
        <taxon>Magnoliopsida</taxon>
        <taxon>eudicotyledons</taxon>
        <taxon>Gunneridae</taxon>
        <taxon>Pentapetalae</taxon>
        <taxon>rosids</taxon>
        <taxon>fabids</taxon>
        <taxon>Cucurbitales</taxon>
        <taxon>Cucurbitaceae</taxon>
        <taxon>Benincaseae</taxon>
        <taxon>Cucumis</taxon>
    </lineage>
</organism>
<dbReference type="PANTHER" id="PTHR42648">
    <property type="entry name" value="TRANSPOSASE, PUTATIVE-RELATED"/>
    <property type="match status" value="1"/>
</dbReference>
<evidence type="ECO:0000256" key="3">
    <source>
        <dbReference type="ARBA" id="ARBA00022759"/>
    </source>
</evidence>
<keyword evidence="6" id="KW-0229">DNA integration</keyword>
<protein>
    <submittedName>
        <fullName evidence="12">Integrase</fullName>
    </submittedName>
</protein>
<gene>
    <name evidence="13" type="ORF">E5676_scaffold3734G00100</name>
    <name evidence="12" type="ORF">E6C27_scaffold24G005050</name>
</gene>
<dbReference type="Pfam" id="PF25597">
    <property type="entry name" value="SH3_retrovirus"/>
    <property type="match status" value="1"/>
</dbReference>
<proteinExistence type="predicted"/>
<feature type="domain" description="Retroviral polymerase SH3-like" evidence="11">
    <location>
        <begin position="22"/>
        <end position="84"/>
    </location>
</feature>
<dbReference type="EMBL" id="SSTE01008830">
    <property type="protein sequence ID" value="KAA0054682.1"/>
    <property type="molecule type" value="Genomic_DNA"/>
</dbReference>
<dbReference type="GO" id="GO:0006310">
    <property type="term" value="P:DNA recombination"/>
    <property type="evidence" value="ECO:0007669"/>
    <property type="project" value="UniProtKB-KW"/>
</dbReference>
<dbReference type="GO" id="GO:0003964">
    <property type="term" value="F:RNA-directed DNA polymerase activity"/>
    <property type="evidence" value="ECO:0007669"/>
    <property type="project" value="UniProtKB-KW"/>
</dbReference>
<evidence type="ECO:0000313" key="12">
    <source>
        <dbReference type="EMBL" id="KAA0054682.1"/>
    </source>
</evidence>
<sequence>MTPYKAWCSEKPSVSHLRVFGSIAYSHISNQLRGKLDDKSEICIMVDYSENSKAYRLYNPVSRKIIISRDVIFNEDKSWNWSDDIDEAKSPFHVNIEENKVAQELEQVEIQVVESSSSLTPSSTSDDEISPRRTRSIQEIYNATKRINDDNFANFALFAGVDPVTSDEAIQDEK</sequence>
<keyword evidence="5" id="KW-0460">Magnesium</keyword>
<evidence type="ECO:0000256" key="5">
    <source>
        <dbReference type="ARBA" id="ARBA00022842"/>
    </source>
</evidence>
<keyword evidence="1" id="KW-0540">Nuclease</keyword>
<reference evidence="14 15" key="1">
    <citation type="submission" date="2019-08" db="EMBL/GenBank/DDBJ databases">
        <title>Draft genome sequences of two oriental melons (Cucumis melo L. var makuwa).</title>
        <authorList>
            <person name="Kwon S.-Y."/>
        </authorList>
    </citation>
    <scope>NUCLEOTIDE SEQUENCE [LARGE SCALE GENOMIC DNA]</scope>
    <source>
        <strain evidence="15">cv. Chang Bougi</strain>
        <strain evidence="14">cv. SW 3</strain>
        <tissue evidence="12">Leaf</tissue>
    </source>
</reference>
<dbReference type="GO" id="GO:0003887">
    <property type="term" value="F:DNA-directed DNA polymerase activity"/>
    <property type="evidence" value="ECO:0007669"/>
    <property type="project" value="UniProtKB-KW"/>
</dbReference>
<evidence type="ECO:0000259" key="11">
    <source>
        <dbReference type="Pfam" id="PF25597"/>
    </source>
</evidence>
<dbReference type="Proteomes" id="UP000321393">
    <property type="component" value="Unassembled WGS sequence"/>
</dbReference>
<evidence type="ECO:0000256" key="7">
    <source>
        <dbReference type="ARBA" id="ARBA00022918"/>
    </source>
</evidence>
<dbReference type="GO" id="GO:0004519">
    <property type="term" value="F:endonuclease activity"/>
    <property type="evidence" value="ECO:0007669"/>
    <property type="project" value="UniProtKB-KW"/>
</dbReference>
<evidence type="ECO:0000256" key="10">
    <source>
        <dbReference type="SAM" id="MobiDB-lite"/>
    </source>
</evidence>
<dbReference type="PANTHER" id="PTHR42648:SF11">
    <property type="entry name" value="TRANSPOSON TY4-P GAG-POL POLYPROTEIN"/>
    <property type="match status" value="1"/>
</dbReference>
<dbReference type="InterPro" id="IPR039537">
    <property type="entry name" value="Retrotran_Ty1/copia-like"/>
</dbReference>
<name>A0A5A7UFW8_CUCMM</name>
<keyword evidence="9" id="KW-0233">DNA recombination</keyword>
<evidence type="ECO:0000256" key="9">
    <source>
        <dbReference type="ARBA" id="ARBA00023172"/>
    </source>
</evidence>
<keyword evidence="2" id="KW-0479">Metal-binding</keyword>
<dbReference type="GO" id="GO:0015074">
    <property type="term" value="P:DNA integration"/>
    <property type="evidence" value="ECO:0007669"/>
    <property type="project" value="UniProtKB-KW"/>
</dbReference>
<evidence type="ECO:0000313" key="13">
    <source>
        <dbReference type="EMBL" id="TYK08590.1"/>
    </source>
</evidence>
<evidence type="ECO:0000256" key="6">
    <source>
        <dbReference type="ARBA" id="ARBA00022908"/>
    </source>
</evidence>
<dbReference type="GO" id="GO:0016787">
    <property type="term" value="F:hydrolase activity"/>
    <property type="evidence" value="ECO:0007669"/>
    <property type="project" value="UniProtKB-KW"/>
</dbReference>
<dbReference type="STRING" id="1194695.A0A5A7UFW8"/>
<dbReference type="Proteomes" id="UP000321947">
    <property type="component" value="Unassembled WGS sequence"/>
</dbReference>
<keyword evidence="8" id="KW-0808">Transferase</keyword>
<dbReference type="AlphaFoldDB" id="A0A5A7UFW8"/>
<keyword evidence="8" id="KW-0239">DNA-directed DNA polymerase</keyword>
<feature type="region of interest" description="Disordered" evidence="10">
    <location>
        <begin position="114"/>
        <end position="134"/>
    </location>
</feature>
<keyword evidence="7" id="KW-0695">RNA-directed DNA polymerase</keyword>
<dbReference type="GO" id="GO:0046872">
    <property type="term" value="F:metal ion binding"/>
    <property type="evidence" value="ECO:0007669"/>
    <property type="project" value="UniProtKB-KW"/>
</dbReference>
<evidence type="ECO:0000256" key="1">
    <source>
        <dbReference type="ARBA" id="ARBA00022722"/>
    </source>
</evidence>
<keyword evidence="8" id="KW-0548">Nucleotidyltransferase</keyword>
<accession>A0A5A7UFW8</accession>
<dbReference type="OrthoDB" id="1917367at2759"/>
<feature type="compositionally biased region" description="Low complexity" evidence="10">
    <location>
        <begin position="114"/>
        <end position="124"/>
    </location>
</feature>
<comment type="caution">
    <text evidence="12">The sequence shown here is derived from an EMBL/GenBank/DDBJ whole genome shotgun (WGS) entry which is preliminary data.</text>
</comment>
<evidence type="ECO:0000313" key="15">
    <source>
        <dbReference type="Proteomes" id="UP000321947"/>
    </source>
</evidence>